<dbReference type="Pfam" id="PF02272">
    <property type="entry name" value="DHHA1"/>
    <property type="match status" value="1"/>
</dbReference>
<dbReference type="CDD" id="cd00673">
    <property type="entry name" value="AlaRS_core"/>
    <property type="match status" value="1"/>
</dbReference>
<evidence type="ECO:0000256" key="12">
    <source>
        <dbReference type="ARBA" id="ARBA00022884"/>
    </source>
</evidence>
<evidence type="ECO:0000256" key="13">
    <source>
        <dbReference type="ARBA" id="ARBA00022917"/>
    </source>
</evidence>
<dbReference type="GO" id="GO:0005829">
    <property type="term" value="C:cytosol"/>
    <property type="evidence" value="ECO:0007669"/>
    <property type="project" value="TreeGrafter"/>
</dbReference>
<dbReference type="GO" id="GO:0045892">
    <property type="term" value="P:negative regulation of DNA-templated transcription"/>
    <property type="evidence" value="ECO:0007669"/>
    <property type="project" value="TreeGrafter"/>
</dbReference>
<evidence type="ECO:0000256" key="6">
    <source>
        <dbReference type="ARBA" id="ARBA00022555"/>
    </source>
</evidence>
<dbReference type="InterPro" id="IPR009000">
    <property type="entry name" value="Transl_B-barrel_sf"/>
</dbReference>
<dbReference type="Gene3D" id="6.10.250.550">
    <property type="match status" value="1"/>
</dbReference>
<dbReference type="SUPFAM" id="SSF50447">
    <property type="entry name" value="Translation proteins"/>
    <property type="match status" value="1"/>
</dbReference>
<dbReference type="FunFam" id="3.10.310.40:FF:000001">
    <property type="entry name" value="Alanine--tRNA ligase"/>
    <property type="match status" value="1"/>
</dbReference>
<dbReference type="PANTHER" id="PTHR11777:SF9">
    <property type="entry name" value="ALANINE--TRNA LIGASE, CYTOPLASMIC"/>
    <property type="match status" value="1"/>
</dbReference>
<proteinExistence type="inferred from homology"/>
<reference evidence="17" key="1">
    <citation type="submission" date="2018-06" db="EMBL/GenBank/DDBJ databases">
        <authorList>
            <person name="Zhirakovskaya E."/>
        </authorList>
    </citation>
    <scope>NUCLEOTIDE SEQUENCE</scope>
</reference>
<evidence type="ECO:0000256" key="1">
    <source>
        <dbReference type="ARBA" id="ARBA00001947"/>
    </source>
</evidence>
<protein>
    <recommendedName>
        <fullName evidence="5">Alanine--tRNA ligase</fullName>
        <ecNumber evidence="4">6.1.1.7</ecNumber>
    </recommendedName>
</protein>
<sequence length="895" mass="98530">MQNKVARGHKKNVLAYSDSVVQNNMKTSIKTSAELRTAFLEFFQQRDHEIVASSSLVPGNDPTLLFTNAGMVPFKDVFLGQETRNYVRATSSQRCVRAGGKHNDLENVGYTARHHTFFEMLGNFSFGDYFKREAIKYAWEFLTVTLGLPTEKLWITVFEEDDEAADIWLKEMQIDPAHFTRIGAKDNFWSMGDTGPCGPCSEIFYDHGEAIAGGPPGSPDEDGDRYIEIWNLVFMQYDRDKDGVLHPLPKPSVDTGMGLERLAAILQDGHSNYDIDLFQHLIAAVMKVSGCKDKDNNSLKVIADHIRSCSFLIVDDVMPSNEGRGYVLRRIIRRAVRHGHKLGVRDPFFYKLVAALVAEMGEAYPELSKAQARVERVLKQEEERFAETLDQGMGILETVISGLSGSVIPGETVFKLYDTYGFPVDLTADIARERKLELDMPGFETEMEAQRTRARSANSFAIDYGDGLKLEGKTEFTGYDQLTDSVVVDELLSEGQSSAKLEAGQAGMLILEHSPFYAESGGQVGDSGRIVTETAEFEVQNTQKQGKVFVHIGQMLKGSLAQGDKAEARVDSSRRQAIAYNHSATHLLHAALREILGEHVNQKGSQVTEDRLRFDFSHFEPVSPEQLAQIEHLVNQHIRYNHEVITDIMDQDAAKNSGAMALFGEKYEDKVRVLSMGDFSVELCGGTHVNRTGDIGLFKLLSETGVAAGVRRIEAVSGAAALQQVNEHENLLTEIAAMLKSSPEILRDKVQQLLEKNRADEKELEQLKGKLASLTGNDLAQQATEIGGIKVLAANLEGADPKSLRDTVDQLKQKMGSAAIVLSTVKDGKISLIAGVSKDCTDRIKAGDLINVVAEKVGGRGGGRPDMAQAGGSQPENLEAALASVNNWVESRLNA</sequence>
<dbReference type="PROSITE" id="PS50860">
    <property type="entry name" value="AA_TRNA_LIGASE_II_ALA"/>
    <property type="match status" value="1"/>
</dbReference>
<dbReference type="Gene3D" id="3.30.980.10">
    <property type="entry name" value="Threonyl-trna Synthetase, Chain A, domain 2"/>
    <property type="match status" value="1"/>
</dbReference>
<dbReference type="InterPro" id="IPR045864">
    <property type="entry name" value="aa-tRNA-synth_II/BPL/LPL"/>
</dbReference>
<dbReference type="SUPFAM" id="SSF55681">
    <property type="entry name" value="Class II aaRS and biotin synthetases"/>
    <property type="match status" value="1"/>
</dbReference>
<dbReference type="EC" id="6.1.1.7" evidence="4"/>
<dbReference type="EMBL" id="UOFY01000030">
    <property type="protein sequence ID" value="VAX08855.1"/>
    <property type="molecule type" value="Genomic_DNA"/>
</dbReference>
<dbReference type="Gene3D" id="3.30.930.10">
    <property type="entry name" value="Bira Bifunctional Protein, Domain 2"/>
    <property type="match status" value="1"/>
</dbReference>
<evidence type="ECO:0000256" key="11">
    <source>
        <dbReference type="ARBA" id="ARBA00022840"/>
    </source>
</evidence>
<dbReference type="GO" id="GO:0006419">
    <property type="term" value="P:alanyl-tRNA aminoacylation"/>
    <property type="evidence" value="ECO:0007669"/>
    <property type="project" value="InterPro"/>
</dbReference>
<dbReference type="GO" id="GO:0002161">
    <property type="term" value="F:aminoacyl-tRNA deacylase activity"/>
    <property type="evidence" value="ECO:0007669"/>
    <property type="project" value="TreeGrafter"/>
</dbReference>
<dbReference type="Pfam" id="PF07973">
    <property type="entry name" value="tRNA_SAD"/>
    <property type="match status" value="1"/>
</dbReference>
<evidence type="ECO:0000256" key="7">
    <source>
        <dbReference type="ARBA" id="ARBA00022598"/>
    </source>
</evidence>
<dbReference type="GO" id="GO:0005524">
    <property type="term" value="F:ATP binding"/>
    <property type="evidence" value="ECO:0007669"/>
    <property type="project" value="UniProtKB-KW"/>
</dbReference>
<dbReference type="InterPro" id="IPR023033">
    <property type="entry name" value="Ala_tRNA_ligase_euk/bac"/>
</dbReference>
<evidence type="ECO:0000256" key="8">
    <source>
        <dbReference type="ARBA" id="ARBA00022723"/>
    </source>
</evidence>
<dbReference type="Pfam" id="PF01411">
    <property type="entry name" value="tRNA-synt_2c"/>
    <property type="match status" value="1"/>
</dbReference>
<dbReference type="SMART" id="SM00863">
    <property type="entry name" value="tRNA_SAD"/>
    <property type="match status" value="1"/>
</dbReference>
<dbReference type="GO" id="GO:0046872">
    <property type="term" value="F:metal ion binding"/>
    <property type="evidence" value="ECO:0007669"/>
    <property type="project" value="UniProtKB-KW"/>
</dbReference>
<dbReference type="SUPFAM" id="SSF101353">
    <property type="entry name" value="Putative anticodon-binding domain of alanyl-tRNA synthetase (AlaRS)"/>
    <property type="match status" value="1"/>
</dbReference>
<evidence type="ECO:0000313" key="17">
    <source>
        <dbReference type="EMBL" id="VAX08855.1"/>
    </source>
</evidence>
<evidence type="ECO:0000256" key="4">
    <source>
        <dbReference type="ARBA" id="ARBA00013168"/>
    </source>
</evidence>
<comment type="similarity">
    <text evidence="3">Belongs to the class-II aminoacyl-tRNA synthetase family.</text>
</comment>
<comment type="subcellular location">
    <subcellularLocation>
        <location evidence="2">Cytoplasm</location>
    </subcellularLocation>
</comment>
<dbReference type="Gene3D" id="2.40.30.130">
    <property type="match status" value="1"/>
</dbReference>
<feature type="coiled-coil region" evidence="15">
    <location>
        <begin position="747"/>
        <end position="777"/>
    </location>
</feature>
<keyword evidence="15" id="KW-0175">Coiled coil</keyword>
<keyword evidence="9" id="KW-0547">Nucleotide-binding</keyword>
<keyword evidence="13" id="KW-0648">Protein biosynthesis</keyword>
<evidence type="ECO:0000256" key="5">
    <source>
        <dbReference type="ARBA" id="ARBA00017959"/>
    </source>
</evidence>
<evidence type="ECO:0000256" key="9">
    <source>
        <dbReference type="ARBA" id="ARBA00022741"/>
    </source>
</evidence>
<evidence type="ECO:0000256" key="3">
    <source>
        <dbReference type="ARBA" id="ARBA00008226"/>
    </source>
</evidence>
<dbReference type="InterPro" id="IPR003156">
    <property type="entry name" value="DHHA1_dom"/>
</dbReference>
<dbReference type="PRINTS" id="PR00980">
    <property type="entry name" value="TRNASYNTHALA"/>
</dbReference>
<keyword evidence="11" id="KW-0067">ATP-binding</keyword>
<evidence type="ECO:0000259" key="16">
    <source>
        <dbReference type="PROSITE" id="PS50860"/>
    </source>
</evidence>
<dbReference type="FunFam" id="3.30.930.10:FF:000004">
    <property type="entry name" value="Alanine--tRNA ligase"/>
    <property type="match status" value="1"/>
</dbReference>
<dbReference type="InterPro" id="IPR002318">
    <property type="entry name" value="Ala-tRNA-lgiase_IIc"/>
</dbReference>
<dbReference type="InterPro" id="IPR018162">
    <property type="entry name" value="Ala-tRNA-ligase_IIc_anticod-bd"/>
</dbReference>
<accession>A0A3B1BRA8</accession>
<evidence type="ECO:0000256" key="10">
    <source>
        <dbReference type="ARBA" id="ARBA00022833"/>
    </source>
</evidence>
<dbReference type="SUPFAM" id="SSF55186">
    <property type="entry name" value="ThrRS/AlaRS common domain"/>
    <property type="match status" value="1"/>
</dbReference>
<keyword evidence="6" id="KW-0820">tRNA-binding</keyword>
<keyword evidence="10" id="KW-0862">Zinc</keyword>
<dbReference type="GO" id="GO:0000049">
    <property type="term" value="F:tRNA binding"/>
    <property type="evidence" value="ECO:0007669"/>
    <property type="project" value="UniProtKB-KW"/>
</dbReference>
<dbReference type="Gene3D" id="3.10.310.40">
    <property type="match status" value="1"/>
</dbReference>
<organism evidence="17">
    <name type="scientific">hydrothermal vent metagenome</name>
    <dbReference type="NCBI Taxonomy" id="652676"/>
    <lineage>
        <taxon>unclassified sequences</taxon>
        <taxon>metagenomes</taxon>
        <taxon>ecological metagenomes</taxon>
    </lineage>
</organism>
<dbReference type="GO" id="GO:0004813">
    <property type="term" value="F:alanine-tRNA ligase activity"/>
    <property type="evidence" value="ECO:0007669"/>
    <property type="project" value="UniProtKB-EC"/>
</dbReference>
<dbReference type="FunFam" id="3.30.54.20:FF:000001">
    <property type="entry name" value="Alanine--tRNA ligase"/>
    <property type="match status" value="1"/>
</dbReference>
<dbReference type="HAMAP" id="MF_00036_B">
    <property type="entry name" value="Ala_tRNA_synth_B"/>
    <property type="match status" value="1"/>
</dbReference>
<keyword evidence="14 17" id="KW-0030">Aminoacyl-tRNA synthetase</keyword>
<dbReference type="NCBIfam" id="TIGR00344">
    <property type="entry name" value="alaS"/>
    <property type="match status" value="1"/>
</dbReference>
<dbReference type="FunFam" id="3.30.980.10:FF:000004">
    <property type="entry name" value="Alanine--tRNA ligase, cytoplasmic"/>
    <property type="match status" value="1"/>
</dbReference>
<dbReference type="InterPro" id="IPR012947">
    <property type="entry name" value="tRNA_SAD"/>
</dbReference>
<keyword evidence="12" id="KW-0694">RNA-binding</keyword>
<dbReference type="InterPro" id="IPR018164">
    <property type="entry name" value="Ala-tRNA-synth_IIc_N"/>
</dbReference>
<dbReference type="AlphaFoldDB" id="A0A3B1BRA8"/>
<dbReference type="InterPro" id="IPR050058">
    <property type="entry name" value="Ala-tRNA_ligase"/>
</dbReference>
<evidence type="ECO:0000256" key="2">
    <source>
        <dbReference type="ARBA" id="ARBA00004496"/>
    </source>
</evidence>
<evidence type="ECO:0000256" key="15">
    <source>
        <dbReference type="SAM" id="Coils"/>
    </source>
</evidence>
<keyword evidence="7 17" id="KW-0436">Ligase</keyword>
<name>A0A3B1BRA8_9ZZZZ</name>
<feature type="domain" description="Alanyl-transfer RNA synthetases family profile" evidence="16">
    <location>
        <begin position="30"/>
        <end position="727"/>
    </location>
</feature>
<gene>
    <name evidence="17" type="ORF">MNBD_GAMMA25-709</name>
</gene>
<keyword evidence="8" id="KW-0479">Metal-binding</keyword>
<comment type="cofactor">
    <cofactor evidence="1">
        <name>Zn(2+)</name>
        <dbReference type="ChEBI" id="CHEBI:29105"/>
    </cofactor>
</comment>
<dbReference type="Gene3D" id="3.30.54.20">
    <property type="match status" value="1"/>
</dbReference>
<evidence type="ECO:0000256" key="14">
    <source>
        <dbReference type="ARBA" id="ARBA00023146"/>
    </source>
</evidence>
<dbReference type="InterPro" id="IPR018165">
    <property type="entry name" value="Ala-tRNA-synth_IIc_core"/>
</dbReference>
<dbReference type="FunFam" id="2.40.30.130:FF:000001">
    <property type="entry name" value="Alanine--tRNA ligase"/>
    <property type="match status" value="1"/>
</dbReference>
<dbReference type="InterPro" id="IPR018163">
    <property type="entry name" value="Thr/Ala-tRNA-synth_IIc_edit"/>
</dbReference>
<dbReference type="PANTHER" id="PTHR11777">
    <property type="entry name" value="ALANYL-TRNA SYNTHETASE"/>
    <property type="match status" value="1"/>
</dbReference>